<sequence>MNFYIENFLSALNGLPDNVILKNPLFSREHLDEFANRITNYMPMTQACDLIALFTSELCDVYLPSFLSQAVDIKIQNKKRKLENQAVVPLLPSMGQIESLIIFIVRFLRALRITSVSRNEIEKAFRTLFDQFIFPVLSTKLDDKNKHIDIMTYAALSLHHCLVDISPLYWKEVLTPEFITVLDNISSTDPKNKVRLQHVYLSTIKLQPANNETENNVDMIHKYIITVLSTIDYPKNAEISWTGHLVDVTKENFAISNSMLIIREWLDVVV</sequence>
<keyword evidence="2" id="KW-1185">Reference proteome</keyword>
<dbReference type="EMBL" id="CAJVPM010028404">
    <property type="protein sequence ID" value="CAG8669631.1"/>
    <property type="molecule type" value="Genomic_DNA"/>
</dbReference>
<comment type="caution">
    <text evidence="1">The sequence shown here is derived from an EMBL/GenBank/DDBJ whole genome shotgun (WGS) entry which is preliminary data.</text>
</comment>
<name>A0ACA9NQF7_9GLOM</name>
<feature type="non-terminal residue" evidence="1">
    <location>
        <position position="270"/>
    </location>
</feature>
<gene>
    <name evidence="1" type="ORF">SCALOS_LOCUS9328</name>
</gene>
<organism evidence="1 2">
    <name type="scientific">Scutellospora calospora</name>
    <dbReference type="NCBI Taxonomy" id="85575"/>
    <lineage>
        <taxon>Eukaryota</taxon>
        <taxon>Fungi</taxon>
        <taxon>Fungi incertae sedis</taxon>
        <taxon>Mucoromycota</taxon>
        <taxon>Glomeromycotina</taxon>
        <taxon>Glomeromycetes</taxon>
        <taxon>Diversisporales</taxon>
        <taxon>Gigasporaceae</taxon>
        <taxon>Scutellospora</taxon>
    </lineage>
</organism>
<evidence type="ECO:0000313" key="1">
    <source>
        <dbReference type="EMBL" id="CAG8669631.1"/>
    </source>
</evidence>
<accession>A0ACA9NQF7</accession>
<dbReference type="Proteomes" id="UP000789860">
    <property type="component" value="Unassembled WGS sequence"/>
</dbReference>
<proteinExistence type="predicted"/>
<evidence type="ECO:0000313" key="2">
    <source>
        <dbReference type="Proteomes" id="UP000789860"/>
    </source>
</evidence>
<reference evidence="1" key="1">
    <citation type="submission" date="2021-06" db="EMBL/GenBank/DDBJ databases">
        <authorList>
            <person name="Kallberg Y."/>
            <person name="Tangrot J."/>
            <person name="Rosling A."/>
        </authorList>
    </citation>
    <scope>NUCLEOTIDE SEQUENCE</scope>
    <source>
        <strain evidence="1">AU212A</strain>
    </source>
</reference>
<protein>
    <submittedName>
        <fullName evidence="1">5359_t:CDS:1</fullName>
    </submittedName>
</protein>